<proteinExistence type="predicted"/>
<dbReference type="InterPro" id="IPR036869">
    <property type="entry name" value="J_dom_sf"/>
</dbReference>
<dbReference type="OrthoDB" id="445556at2759"/>
<dbReference type="PANTHER" id="PTHR43096">
    <property type="entry name" value="DNAJ HOMOLOG 1, MITOCHONDRIAL-RELATED"/>
    <property type="match status" value="1"/>
</dbReference>
<feature type="domain" description="J" evidence="3">
    <location>
        <begin position="42"/>
        <end position="110"/>
    </location>
</feature>
<dbReference type="GO" id="GO:0051082">
    <property type="term" value="F:unfolded protein binding"/>
    <property type="evidence" value="ECO:0007669"/>
    <property type="project" value="TreeGrafter"/>
</dbReference>
<dbReference type="SUPFAM" id="SSF46565">
    <property type="entry name" value="Chaperone J-domain"/>
    <property type="match status" value="1"/>
</dbReference>
<keyword evidence="1" id="KW-0143">Chaperone</keyword>
<evidence type="ECO:0000313" key="4">
    <source>
        <dbReference type="EMBL" id="CUG08042.1"/>
    </source>
</evidence>
<dbReference type="Pfam" id="PF00226">
    <property type="entry name" value="DnaJ"/>
    <property type="match status" value="1"/>
</dbReference>
<organism evidence="4 5">
    <name type="scientific">Bodo saltans</name>
    <name type="common">Flagellated protozoan</name>
    <dbReference type="NCBI Taxonomy" id="75058"/>
    <lineage>
        <taxon>Eukaryota</taxon>
        <taxon>Discoba</taxon>
        <taxon>Euglenozoa</taxon>
        <taxon>Kinetoplastea</taxon>
        <taxon>Metakinetoplastina</taxon>
        <taxon>Eubodonida</taxon>
        <taxon>Bodonidae</taxon>
        <taxon>Bodo</taxon>
    </lineage>
</organism>
<accession>A0A0S4IU27</accession>
<dbReference type="GO" id="GO:0005737">
    <property type="term" value="C:cytoplasm"/>
    <property type="evidence" value="ECO:0007669"/>
    <property type="project" value="TreeGrafter"/>
</dbReference>
<keyword evidence="5" id="KW-1185">Reference proteome</keyword>
<dbReference type="PRINTS" id="PR00625">
    <property type="entry name" value="JDOMAIN"/>
</dbReference>
<evidence type="ECO:0000259" key="3">
    <source>
        <dbReference type="PROSITE" id="PS50076"/>
    </source>
</evidence>
<dbReference type="PANTHER" id="PTHR43096:SF52">
    <property type="entry name" value="DNAJ HOMOLOG 1, MITOCHONDRIAL-RELATED"/>
    <property type="match status" value="1"/>
</dbReference>
<dbReference type="Proteomes" id="UP000051952">
    <property type="component" value="Unassembled WGS sequence"/>
</dbReference>
<protein>
    <submittedName>
        <fullName evidence="4">DNA-J chaperone, putative</fullName>
    </submittedName>
</protein>
<feature type="non-terminal residue" evidence="4">
    <location>
        <position position="204"/>
    </location>
</feature>
<feature type="signal peptide" evidence="2">
    <location>
        <begin position="1"/>
        <end position="28"/>
    </location>
</feature>
<dbReference type="InterPro" id="IPR001623">
    <property type="entry name" value="DnaJ_domain"/>
</dbReference>
<dbReference type="PROSITE" id="PS50076">
    <property type="entry name" value="DNAJ_2"/>
    <property type="match status" value="1"/>
</dbReference>
<reference evidence="5" key="1">
    <citation type="submission" date="2015-09" db="EMBL/GenBank/DDBJ databases">
        <authorList>
            <consortium name="Pathogen Informatics"/>
        </authorList>
    </citation>
    <scope>NUCLEOTIDE SEQUENCE [LARGE SCALE GENOMIC DNA]</scope>
    <source>
        <strain evidence="5">Lake Konstanz</strain>
    </source>
</reference>
<sequence>MKQLAVRARWSAAIALVALLMVCHGVNAQFFGFNAQKKSGDDLYATLGVPKRATQKEIKKAFRERARDSHPDLKDTPDEKAAAKEDTAKILRAYNILSDEVKRDTYDRFGVIAGENGVPADANSGGGGGAPFGFDPFYRQQRAEPIKSKTSTISSVAELRELMAQTRREPTILVVQAYHDACFECRLVSGPWENLANSGWAYGA</sequence>
<keyword evidence="2" id="KW-0732">Signal</keyword>
<dbReference type="AlphaFoldDB" id="A0A0S4IU27"/>
<evidence type="ECO:0000256" key="1">
    <source>
        <dbReference type="ARBA" id="ARBA00023186"/>
    </source>
</evidence>
<gene>
    <name evidence="4" type="ORF">BSAL_73975</name>
</gene>
<evidence type="ECO:0000256" key="2">
    <source>
        <dbReference type="SAM" id="SignalP"/>
    </source>
</evidence>
<name>A0A0S4IU27_BODSA</name>
<dbReference type="GO" id="GO:0042026">
    <property type="term" value="P:protein refolding"/>
    <property type="evidence" value="ECO:0007669"/>
    <property type="project" value="TreeGrafter"/>
</dbReference>
<dbReference type="EMBL" id="CYKH01000635">
    <property type="protein sequence ID" value="CUG08042.1"/>
    <property type="molecule type" value="Genomic_DNA"/>
</dbReference>
<dbReference type="Gene3D" id="1.10.287.110">
    <property type="entry name" value="DnaJ domain"/>
    <property type="match status" value="1"/>
</dbReference>
<evidence type="ECO:0000313" key="5">
    <source>
        <dbReference type="Proteomes" id="UP000051952"/>
    </source>
</evidence>
<dbReference type="SMART" id="SM00271">
    <property type="entry name" value="DnaJ"/>
    <property type="match status" value="1"/>
</dbReference>
<feature type="chain" id="PRO_5006621627" evidence="2">
    <location>
        <begin position="29"/>
        <end position="204"/>
    </location>
</feature>
<dbReference type="CDD" id="cd06257">
    <property type="entry name" value="DnaJ"/>
    <property type="match status" value="1"/>
</dbReference>
<dbReference type="VEuPathDB" id="TriTrypDB:BSAL_73975"/>